<reference evidence="1" key="1">
    <citation type="submission" date="2022-07" db="EMBL/GenBank/DDBJ databases">
        <title>Phylogenomic reconstructions and comparative analyses of Kickxellomycotina fungi.</title>
        <authorList>
            <person name="Reynolds N.K."/>
            <person name="Stajich J.E."/>
            <person name="Barry K."/>
            <person name="Grigoriev I.V."/>
            <person name="Crous P."/>
            <person name="Smith M.E."/>
        </authorList>
    </citation>
    <scope>NUCLEOTIDE SEQUENCE</scope>
    <source>
        <strain evidence="1">Benny 63K</strain>
    </source>
</reference>
<sequence>MAHEALLEALNGPSDCSFIHWLLNESESLLVELECALQDNTTGDTAANTNLLTKEQALEVYEKLSQSLQDPKSQALARGLQDEYVLVGATLFDLAATFGASHQERAQELLANLYERAPWLEIEAVASSELFIDQLIQFQNVYSQTAELVLAAADAEAGGIDEQFLVALCSDLRWQLSMAASWSSLVEACQPLAAVFLQDSRCFLSLAKSCDLTTRLISGLRRPALGVSSSDVDRCSGVAKALKWHWVGLAHCSLRALLGLDSESSINSAAILDQPDGGSVLMEILDSLETTESQLVPFSNAPFLFDLEFRFGLQNMLSQTLLGSKTLLDDAQIDYIVMSVDQLKDMADPLYRDGMEVLESRVLYARLAAESTTPAFGTDADTDSTVAAATESETFGDDDAAAIAQISELIPDLGVGFVRACLDHYDHDPEAVVNAIFEGILPPVLDEMDQTTEHWPSASDSMHVESAEELLSQADDVLGNRRNIFDNDEFDIFRHDTLDWSRVNIGKAKIPTSAGTPSSDIKSRVMQIAQRIEDEDEYDDTYDDTAQDSILDMPDTDEFLAARGANNQRASHGPPTKEGPSASKQPAATDPTRRWEEVLVRQFISDPSVLERKKGVRKLPARQALRTQTELSDEQLEGWLTMFQRSSRKQQMLANFGFGGEQPAIPNARANDGGGGGDTLESNHVEGAGEGQKSAGTNYRYKDKNKAKIGNHNRKQQQARKVRNTLGP</sequence>
<evidence type="ECO:0000313" key="2">
    <source>
        <dbReference type="Proteomes" id="UP001150581"/>
    </source>
</evidence>
<dbReference type="EMBL" id="JANBPG010000333">
    <property type="protein sequence ID" value="KAJ1897444.1"/>
    <property type="molecule type" value="Genomic_DNA"/>
</dbReference>
<organism evidence="1 2">
    <name type="scientific">Kickxella alabastrina</name>
    <dbReference type="NCBI Taxonomy" id="61397"/>
    <lineage>
        <taxon>Eukaryota</taxon>
        <taxon>Fungi</taxon>
        <taxon>Fungi incertae sedis</taxon>
        <taxon>Zoopagomycota</taxon>
        <taxon>Kickxellomycotina</taxon>
        <taxon>Kickxellomycetes</taxon>
        <taxon>Kickxellales</taxon>
        <taxon>Kickxellaceae</taxon>
        <taxon>Kickxella</taxon>
    </lineage>
</organism>
<protein>
    <submittedName>
        <fullName evidence="1">Uncharacterized protein</fullName>
    </submittedName>
</protein>
<gene>
    <name evidence="1" type="ORF">LPJ66_003364</name>
</gene>
<keyword evidence="2" id="KW-1185">Reference proteome</keyword>
<comment type="caution">
    <text evidence="1">The sequence shown here is derived from an EMBL/GenBank/DDBJ whole genome shotgun (WGS) entry which is preliminary data.</text>
</comment>
<proteinExistence type="predicted"/>
<evidence type="ECO:0000313" key="1">
    <source>
        <dbReference type="EMBL" id="KAJ1897444.1"/>
    </source>
</evidence>
<dbReference type="Proteomes" id="UP001150581">
    <property type="component" value="Unassembled WGS sequence"/>
</dbReference>
<name>A0ACC1IJZ6_9FUNG</name>
<accession>A0ACC1IJZ6</accession>